<accession>A0A7M3T598</accession>
<dbReference type="Gene3D" id="3.40.50.2000">
    <property type="entry name" value="Glycogen Phosphorylase B"/>
    <property type="match status" value="1"/>
</dbReference>
<reference evidence="2 3" key="1">
    <citation type="submission" date="2020-02" db="EMBL/GenBank/DDBJ databases">
        <title>complete genome sequence of Rhodobacteraceae bacterium.</title>
        <authorList>
            <person name="Park J."/>
            <person name="Kim Y.-S."/>
            <person name="Kim K.-H."/>
        </authorList>
    </citation>
    <scope>NUCLEOTIDE SEQUENCE [LARGE SCALE GENOMIC DNA]</scope>
    <source>
        <strain evidence="2 3">RR4-56</strain>
    </source>
</reference>
<dbReference type="Proteomes" id="UP000503336">
    <property type="component" value="Chromosome"/>
</dbReference>
<organism evidence="2 3">
    <name type="scientific">Pikeienuella piscinae</name>
    <dbReference type="NCBI Taxonomy" id="2748098"/>
    <lineage>
        <taxon>Bacteria</taxon>
        <taxon>Pseudomonadati</taxon>
        <taxon>Pseudomonadota</taxon>
        <taxon>Alphaproteobacteria</taxon>
        <taxon>Rhodobacterales</taxon>
        <taxon>Paracoccaceae</taxon>
        <taxon>Pikeienuella</taxon>
    </lineage>
</organism>
<feature type="domain" description="Glycosyl transferase family 28 C-terminal" evidence="1">
    <location>
        <begin position="238"/>
        <end position="328"/>
    </location>
</feature>
<name>A0A7M3T598_9RHOB</name>
<gene>
    <name evidence="2" type="ORF">G5B40_18080</name>
</gene>
<dbReference type="Pfam" id="PF04101">
    <property type="entry name" value="Glyco_tran_28_C"/>
    <property type="match status" value="1"/>
</dbReference>
<keyword evidence="3" id="KW-1185">Reference proteome</keyword>
<protein>
    <recommendedName>
        <fullName evidence="1">Glycosyl transferase family 28 C-terminal domain-containing protein</fullName>
    </recommendedName>
</protein>
<evidence type="ECO:0000313" key="3">
    <source>
        <dbReference type="Proteomes" id="UP000503336"/>
    </source>
</evidence>
<dbReference type="InterPro" id="IPR007235">
    <property type="entry name" value="Glyco_trans_28_C"/>
</dbReference>
<sequence>MTDFAGSGAGRGQGRRVVLYSHDTFGLGHLRRSRTIAQALAADDPTLSALIMTGSPIAGRFDFADRVDHVRLPGVVKMPDGTYASHNLGLDIEDTVHLRAALLSAAEESFDPDLVIVDKEPWGFRNELTATLETAKSRGARLVLGVRDVLDERETLRREWARKDAVAAIERYYDEIWVYGLPEICEPLAGLPLSRRVTEKIRYTGYLRRETPDWPLTGTPPPEPYVLVTTGGGGDGEALIDWALAAYEADPGIPFHGVLVYGPFLNADRRAEFDRRAAAMEGRVTAFSFDPRMERLLADAAGVIAMGGYNTFCEILSLDKPAVIAPRIKPRLEQYIRTEAAERLGLVRMLHRPRDGDSPEVMARAIRGLRDQPPPSAHSVPGLMSGLDTITERAAATWSIRAAG</sequence>
<proteinExistence type="predicted"/>
<evidence type="ECO:0000313" key="2">
    <source>
        <dbReference type="EMBL" id="QIE57179.1"/>
    </source>
</evidence>
<dbReference type="PANTHER" id="PTHR21015:SF28">
    <property type="entry name" value="SLL1722 PROTEIN"/>
    <property type="match status" value="1"/>
</dbReference>
<dbReference type="GO" id="GO:0016758">
    <property type="term" value="F:hexosyltransferase activity"/>
    <property type="evidence" value="ECO:0007669"/>
    <property type="project" value="InterPro"/>
</dbReference>
<dbReference type="RefSeq" id="WP_165101644.1">
    <property type="nucleotide sequence ID" value="NZ_CP049056.1"/>
</dbReference>
<dbReference type="AlphaFoldDB" id="A0A7M3T598"/>
<dbReference type="SUPFAM" id="SSF53756">
    <property type="entry name" value="UDP-Glycosyltransferase/glycogen phosphorylase"/>
    <property type="match status" value="1"/>
</dbReference>
<dbReference type="KEGG" id="hdh:G5B40_18080"/>
<dbReference type="EMBL" id="CP049056">
    <property type="protein sequence ID" value="QIE57179.1"/>
    <property type="molecule type" value="Genomic_DNA"/>
</dbReference>
<dbReference type="PANTHER" id="PTHR21015">
    <property type="entry name" value="UDP-N-ACETYLGLUCOSAMINE--N-ACETYLMURAMYL-(PENTAPEPTIDE) PYROPHOSPHORYL-UNDECAPRENOL N-ACETYLGLUCOSAMINE TRANSFERASE 1"/>
    <property type="match status" value="1"/>
</dbReference>
<evidence type="ECO:0000259" key="1">
    <source>
        <dbReference type="Pfam" id="PF04101"/>
    </source>
</evidence>